<protein>
    <submittedName>
        <fullName evidence="2">Uncharacterized protein</fullName>
    </submittedName>
</protein>
<evidence type="ECO:0000256" key="1">
    <source>
        <dbReference type="SAM" id="MobiDB-lite"/>
    </source>
</evidence>
<feature type="compositionally biased region" description="Polar residues" evidence="1">
    <location>
        <begin position="216"/>
        <end position="228"/>
    </location>
</feature>
<feature type="region of interest" description="Disordered" evidence="1">
    <location>
        <begin position="1"/>
        <end position="48"/>
    </location>
</feature>
<evidence type="ECO:0000313" key="3">
    <source>
        <dbReference type="Proteomes" id="UP000824469"/>
    </source>
</evidence>
<comment type="caution">
    <text evidence="2">The sequence shown here is derived from an EMBL/GenBank/DDBJ whole genome shotgun (WGS) entry which is preliminary data.</text>
</comment>
<gene>
    <name evidence="2" type="ORF">KI387_015991</name>
</gene>
<name>A0AA38LHN5_TAXCH</name>
<dbReference type="AlphaFoldDB" id="A0AA38LHN5"/>
<accession>A0AA38LHN5</accession>
<feature type="compositionally biased region" description="Basic and acidic residues" evidence="1">
    <location>
        <begin position="9"/>
        <end position="19"/>
    </location>
</feature>
<feature type="compositionally biased region" description="Basic and acidic residues" evidence="1">
    <location>
        <begin position="28"/>
        <end position="48"/>
    </location>
</feature>
<feature type="region of interest" description="Disordered" evidence="1">
    <location>
        <begin position="180"/>
        <end position="236"/>
    </location>
</feature>
<dbReference type="Proteomes" id="UP000824469">
    <property type="component" value="Unassembled WGS sequence"/>
</dbReference>
<sequence length="236" mass="26774">MIAKLHHNSQKEDSKEPWEPNHSCLGKGHVEVLSDEEPKKELHSTEPLKVKEEVVLVQHEKEEKSKLQEIERKQTMEEHAPSFEFLKGELLVGNLMYGNEDTFSNLDVELSFDNPRLMMNDETSFDSNNRVCDNHKHLILKKLQACIGDLLMKNIGISGKHCIIMIKIIFSDQQRPQRVGQLSVNGARGTTTSISSERSSHQNQQQAEQPPVTPARASTVSRAATNVSSERRSKRQ</sequence>
<dbReference type="EMBL" id="JAHRHJ020000003">
    <property type="protein sequence ID" value="KAH9321352.1"/>
    <property type="molecule type" value="Genomic_DNA"/>
</dbReference>
<feature type="compositionally biased region" description="Polar residues" evidence="1">
    <location>
        <begin position="180"/>
        <end position="208"/>
    </location>
</feature>
<organism evidence="2 3">
    <name type="scientific">Taxus chinensis</name>
    <name type="common">Chinese yew</name>
    <name type="synonym">Taxus wallichiana var. chinensis</name>
    <dbReference type="NCBI Taxonomy" id="29808"/>
    <lineage>
        <taxon>Eukaryota</taxon>
        <taxon>Viridiplantae</taxon>
        <taxon>Streptophyta</taxon>
        <taxon>Embryophyta</taxon>
        <taxon>Tracheophyta</taxon>
        <taxon>Spermatophyta</taxon>
        <taxon>Pinopsida</taxon>
        <taxon>Pinidae</taxon>
        <taxon>Conifers II</taxon>
        <taxon>Cupressales</taxon>
        <taxon>Taxaceae</taxon>
        <taxon>Taxus</taxon>
    </lineage>
</organism>
<reference evidence="2 3" key="1">
    <citation type="journal article" date="2021" name="Nat. Plants">
        <title>The Taxus genome provides insights into paclitaxel biosynthesis.</title>
        <authorList>
            <person name="Xiong X."/>
            <person name="Gou J."/>
            <person name="Liao Q."/>
            <person name="Li Y."/>
            <person name="Zhou Q."/>
            <person name="Bi G."/>
            <person name="Li C."/>
            <person name="Du R."/>
            <person name="Wang X."/>
            <person name="Sun T."/>
            <person name="Guo L."/>
            <person name="Liang H."/>
            <person name="Lu P."/>
            <person name="Wu Y."/>
            <person name="Zhang Z."/>
            <person name="Ro D.K."/>
            <person name="Shang Y."/>
            <person name="Huang S."/>
            <person name="Yan J."/>
        </authorList>
    </citation>
    <scope>NUCLEOTIDE SEQUENCE [LARGE SCALE GENOMIC DNA]</scope>
    <source>
        <strain evidence="2">Ta-2019</strain>
    </source>
</reference>
<proteinExistence type="predicted"/>
<keyword evidence="3" id="KW-1185">Reference proteome</keyword>
<evidence type="ECO:0000313" key="2">
    <source>
        <dbReference type="EMBL" id="KAH9321352.1"/>
    </source>
</evidence>